<accession>A0A6I2FG73</accession>
<dbReference type="CDD" id="cd00452">
    <property type="entry name" value="KDPG_aldolase"/>
    <property type="match status" value="1"/>
</dbReference>
<comment type="pathway">
    <text evidence="1">Carbohydrate acid metabolism.</text>
</comment>
<comment type="similarity">
    <text evidence="2">Belongs to the KHG/KDPG aldolase family.</text>
</comment>
<evidence type="ECO:0000256" key="2">
    <source>
        <dbReference type="ARBA" id="ARBA00006906"/>
    </source>
</evidence>
<keyword evidence="5" id="KW-0119">Carbohydrate metabolism</keyword>
<dbReference type="SUPFAM" id="SSF51569">
    <property type="entry name" value="Aldolase"/>
    <property type="match status" value="1"/>
</dbReference>
<dbReference type="PANTHER" id="PTHR30246">
    <property type="entry name" value="2-KETO-3-DEOXY-6-PHOSPHOGLUCONATE ALDOLASE"/>
    <property type="match status" value="1"/>
</dbReference>
<keyword evidence="7" id="KW-1185">Reference proteome</keyword>
<comment type="caution">
    <text evidence="6">The sequence shown here is derived from an EMBL/GenBank/DDBJ whole genome shotgun (WGS) entry which is preliminary data.</text>
</comment>
<dbReference type="RefSeq" id="WP_216648803.1">
    <property type="nucleotide sequence ID" value="NZ_WJIF01000004.1"/>
</dbReference>
<dbReference type="PANTHER" id="PTHR30246:SF1">
    <property type="entry name" value="2-DEHYDRO-3-DEOXY-6-PHOSPHOGALACTONATE ALDOLASE-RELATED"/>
    <property type="match status" value="1"/>
</dbReference>
<reference evidence="6 7" key="1">
    <citation type="submission" date="2019-10" db="EMBL/GenBank/DDBJ databases">
        <authorList>
            <person name="Nie G."/>
            <person name="Ming H."/>
            <person name="Yi B."/>
        </authorList>
    </citation>
    <scope>NUCLEOTIDE SEQUENCE [LARGE SCALE GENOMIC DNA]</scope>
    <source>
        <strain evidence="6 7">CFH 90414</strain>
    </source>
</reference>
<sequence length="210" mass="21184">MRASATRRERIVAVLRAPDATRFAAVAGILADAGITRLEFTLTTAGALDAIEAAKRTLPHVEVGCGTARTADDITRAKGAGADFVVSQYFDPVLTAAARAAGIPYVPGALTPGEIVRAASEAELVKVSPIGPVGGTGYLRELVGPLPDVPLFPTGGVRPAELGAYFDAGAAFVGVSGLLLHDALLGGDLADLGARTRASLAAVDAGDPAT</sequence>
<dbReference type="InterPro" id="IPR013785">
    <property type="entry name" value="Aldolase_TIM"/>
</dbReference>
<evidence type="ECO:0000256" key="1">
    <source>
        <dbReference type="ARBA" id="ARBA00004761"/>
    </source>
</evidence>
<evidence type="ECO:0000313" key="6">
    <source>
        <dbReference type="EMBL" id="MRG59958.1"/>
    </source>
</evidence>
<gene>
    <name evidence="6" type="ORF">GE115_08765</name>
</gene>
<comment type="subunit">
    <text evidence="3">Homotrimer.</text>
</comment>
<dbReference type="Gene3D" id="3.20.20.70">
    <property type="entry name" value="Aldolase class I"/>
    <property type="match status" value="1"/>
</dbReference>
<dbReference type="EMBL" id="WJIF01000004">
    <property type="protein sequence ID" value="MRG59958.1"/>
    <property type="molecule type" value="Genomic_DNA"/>
</dbReference>
<evidence type="ECO:0000256" key="4">
    <source>
        <dbReference type="ARBA" id="ARBA00023239"/>
    </source>
</evidence>
<keyword evidence="4" id="KW-0456">Lyase</keyword>
<evidence type="ECO:0000313" key="7">
    <source>
        <dbReference type="Proteomes" id="UP000431080"/>
    </source>
</evidence>
<evidence type="ECO:0000256" key="5">
    <source>
        <dbReference type="ARBA" id="ARBA00023277"/>
    </source>
</evidence>
<dbReference type="GO" id="GO:0016829">
    <property type="term" value="F:lyase activity"/>
    <property type="evidence" value="ECO:0007669"/>
    <property type="project" value="UniProtKB-KW"/>
</dbReference>
<dbReference type="InterPro" id="IPR000887">
    <property type="entry name" value="Aldlse_KDPG_KHG"/>
</dbReference>
<protein>
    <submittedName>
        <fullName evidence="6">2-dehydro-3-deoxyphosphogluconate aldolase</fullName>
    </submittedName>
</protein>
<organism evidence="6 7">
    <name type="scientific">Agromyces agglutinans</name>
    <dbReference type="NCBI Taxonomy" id="2662258"/>
    <lineage>
        <taxon>Bacteria</taxon>
        <taxon>Bacillati</taxon>
        <taxon>Actinomycetota</taxon>
        <taxon>Actinomycetes</taxon>
        <taxon>Micrococcales</taxon>
        <taxon>Microbacteriaceae</taxon>
        <taxon>Agromyces</taxon>
    </lineage>
</organism>
<name>A0A6I2FG73_9MICO</name>
<proteinExistence type="inferred from homology"/>
<dbReference type="Proteomes" id="UP000431080">
    <property type="component" value="Unassembled WGS sequence"/>
</dbReference>
<evidence type="ECO:0000256" key="3">
    <source>
        <dbReference type="ARBA" id="ARBA00011233"/>
    </source>
</evidence>
<dbReference type="AlphaFoldDB" id="A0A6I2FG73"/>
<dbReference type="Pfam" id="PF01081">
    <property type="entry name" value="Aldolase"/>
    <property type="match status" value="1"/>
</dbReference>